<evidence type="ECO:0000313" key="3">
    <source>
        <dbReference type="Proteomes" id="UP000008021"/>
    </source>
</evidence>
<protein>
    <submittedName>
        <fullName evidence="2">Uncharacterized protein</fullName>
    </submittedName>
</protein>
<accession>A0A0E0DIN0</accession>
<evidence type="ECO:0000313" key="2">
    <source>
        <dbReference type="EnsemblPlants" id="OMERI04G21620.2"/>
    </source>
</evidence>
<dbReference type="Proteomes" id="UP000008021">
    <property type="component" value="Chromosome 4"/>
</dbReference>
<dbReference type="EnsemblPlants" id="OMERI04G21620.2">
    <property type="protein sequence ID" value="OMERI04G21620.2"/>
    <property type="gene ID" value="OMERI04G21620"/>
</dbReference>
<organism evidence="2">
    <name type="scientific">Oryza meridionalis</name>
    <dbReference type="NCBI Taxonomy" id="40149"/>
    <lineage>
        <taxon>Eukaryota</taxon>
        <taxon>Viridiplantae</taxon>
        <taxon>Streptophyta</taxon>
        <taxon>Embryophyta</taxon>
        <taxon>Tracheophyta</taxon>
        <taxon>Spermatophyta</taxon>
        <taxon>Magnoliopsida</taxon>
        <taxon>Liliopsida</taxon>
        <taxon>Poales</taxon>
        <taxon>Poaceae</taxon>
        <taxon>BOP clade</taxon>
        <taxon>Oryzoideae</taxon>
        <taxon>Oryzeae</taxon>
        <taxon>Oryzinae</taxon>
        <taxon>Oryza</taxon>
    </lineage>
</organism>
<name>A0A0E0DIN0_9ORYZ</name>
<evidence type="ECO:0000256" key="1">
    <source>
        <dbReference type="SAM" id="MobiDB-lite"/>
    </source>
</evidence>
<proteinExistence type="predicted"/>
<dbReference type="Gramene" id="OMERI04G21620.2">
    <property type="protein sequence ID" value="OMERI04G21620.2"/>
    <property type="gene ID" value="OMERI04G21620"/>
</dbReference>
<dbReference type="HOGENOM" id="CLU_2626106_0_0_1"/>
<keyword evidence="3" id="KW-1185">Reference proteome</keyword>
<feature type="region of interest" description="Disordered" evidence="1">
    <location>
        <begin position="25"/>
        <end position="45"/>
    </location>
</feature>
<reference evidence="2" key="1">
    <citation type="submission" date="2015-04" db="UniProtKB">
        <authorList>
            <consortium name="EnsemblPlants"/>
        </authorList>
    </citation>
    <scope>IDENTIFICATION</scope>
</reference>
<reference evidence="2" key="2">
    <citation type="submission" date="2018-05" db="EMBL/GenBank/DDBJ databases">
        <title>OmerRS3 (Oryza meridionalis Reference Sequence Version 3).</title>
        <authorList>
            <person name="Zhang J."/>
            <person name="Kudrna D."/>
            <person name="Lee S."/>
            <person name="Talag J."/>
            <person name="Welchert J."/>
            <person name="Wing R.A."/>
        </authorList>
    </citation>
    <scope>NUCLEOTIDE SEQUENCE [LARGE SCALE GENOMIC DNA]</scope>
    <source>
        <strain evidence="2">cv. OR44</strain>
    </source>
</reference>
<dbReference type="AlphaFoldDB" id="A0A0E0DIN0"/>
<sequence>MSEALTNRFPDLKLDALVAFNQFTSPQPTAEAPTPEQLNSTKRHAHQSQLALTCYNPATFTNGRMVGPQQGMGEKLIK</sequence>